<dbReference type="PANTHER" id="PTHR34980:SF3">
    <property type="entry name" value="BLR8105 PROTEIN"/>
    <property type="match status" value="1"/>
</dbReference>
<feature type="transmembrane region" description="Helical" evidence="1">
    <location>
        <begin position="16"/>
        <end position="33"/>
    </location>
</feature>
<keyword evidence="3" id="KW-1185">Reference proteome</keyword>
<proteinExistence type="predicted"/>
<name>A0ABY7LQJ4_9BACT</name>
<keyword evidence="1" id="KW-0472">Membrane</keyword>
<protein>
    <submittedName>
        <fullName evidence="2">DUF805 domain-containing protein</fullName>
    </submittedName>
</protein>
<gene>
    <name evidence="2" type="ORF">O3303_00770</name>
</gene>
<feature type="transmembrane region" description="Helical" evidence="1">
    <location>
        <begin position="71"/>
        <end position="93"/>
    </location>
</feature>
<evidence type="ECO:0000256" key="1">
    <source>
        <dbReference type="SAM" id="Phobius"/>
    </source>
</evidence>
<feature type="transmembrane region" description="Helical" evidence="1">
    <location>
        <begin position="39"/>
        <end position="59"/>
    </location>
</feature>
<reference evidence="2 3" key="1">
    <citation type="submission" date="2022-12" db="EMBL/GenBank/DDBJ databases">
        <title>Hymenobacter canadensis sp. nov. isolated from lake water of the Cambridge Bay, Canada.</title>
        <authorList>
            <person name="Kim W.H."/>
            <person name="Lee Y.M."/>
        </authorList>
    </citation>
    <scope>NUCLEOTIDE SEQUENCE [LARGE SCALE GENOMIC DNA]</scope>
    <source>
        <strain evidence="2 3">PAMC 29467</strain>
    </source>
</reference>
<keyword evidence="1" id="KW-1133">Transmembrane helix</keyword>
<evidence type="ECO:0000313" key="2">
    <source>
        <dbReference type="EMBL" id="WBA42104.1"/>
    </source>
</evidence>
<dbReference type="Proteomes" id="UP001211005">
    <property type="component" value="Chromosome"/>
</dbReference>
<dbReference type="RefSeq" id="WP_269560162.1">
    <property type="nucleotide sequence ID" value="NZ_CP114767.1"/>
</dbReference>
<organism evidence="2 3">
    <name type="scientific">Hymenobacter canadensis</name>
    <dbReference type="NCBI Taxonomy" id="2999067"/>
    <lineage>
        <taxon>Bacteria</taxon>
        <taxon>Pseudomonadati</taxon>
        <taxon>Bacteroidota</taxon>
        <taxon>Cytophagia</taxon>
        <taxon>Cytophagales</taxon>
        <taxon>Hymenobacteraceae</taxon>
        <taxon>Hymenobacter</taxon>
    </lineage>
</organism>
<dbReference type="Pfam" id="PF05656">
    <property type="entry name" value="DUF805"/>
    <property type="match status" value="1"/>
</dbReference>
<dbReference type="EMBL" id="CP114767">
    <property type="protein sequence ID" value="WBA42104.1"/>
    <property type="molecule type" value="Genomic_DNA"/>
</dbReference>
<accession>A0ABY7LQJ4</accession>
<sequence length="118" mass="12757">MKQYNFLQGRLGRSDYMLRLLLALVPLLPASFLPAPQVWYQVLLAGLVLAVSTALAALFSVRRLHDLYLSGWYALALLVPVVNVPACVLLAVLPGTAGLNPWGLPTGARLQPEPVPAE</sequence>
<dbReference type="PANTHER" id="PTHR34980">
    <property type="entry name" value="INNER MEMBRANE PROTEIN-RELATED-RELATED"/>
    <property type="match status" value="1"/>
</dbReference>
<keyword evidence="1" id="KW-0812">Transmembrane</keyword>
<evidence type="ECO:0000313" key="3">
    <source>
        <dbReference type="Proteomes" id="UP001211005"/>
    </source>
</evidence>
<dbReference type="InterPro" id="IPR008523">
    <property type="entry name" value="DUF805"/>
</dbReference>